<evidence type="ECO:0000313" key="3">
    <source>
        <dbReference type="Proteomes" id="UP000443090"/>
    </source>
</evidence>
<dbReference type="PANTHER" id="PTHR34605">
    <property type="entry name" value="PHAGE_INTEGRASE DOMAIN-CONTAINING PROTEIN"/>
    <property type="match status" value="1"/>
</dbReference>
<evidence type="ECO:0000313" key="2">
    <source>
        <dbReference type="EMBL" id="TVY48206.1"/>
    </source>
</evidence>
<evidence type="ECO:0008006" key="4">
    <source>
        <dbReference type="Google" id="ProtNLM"/>
    </source>
</evidence>
<sequence length="287" mass="32935">MAEKISSDLMLRRISIIALPALPFMSSPLGFVEKHNRGLRKIHHLSFPEKTSINDYISEEAAYVKYTSFEEQIEQITLARPISARQLPTLSNTEIDDLNFSTALKVSFAGFLRTKEITYEPKDIKNRPVFEHTKLQRRDITFADNDEHAIVFLRSSKSDKEHQGVEIVLARTGAPSCPVIALKSLFKLDPQSPRSPLLRTAKGAFSRHFYISTLRSRLRNASHEDFKRFSGHSPRRGATQQAADFGMPNEDIQRLGRWSSDAFKGYFDYSYTHKYYLSHRFLTGRSM</sequence>
<dbReference type="Gene3D" id="1.10.443.10">
    <property type="entry name" value="Intergrase catalytic core"/>
    <property type="match status" value="1"/>
</dbReference>
<name>A0A8H8S6Z9_9HELO</name>
<comment type="caution">
    <text evidence="2">The sequence shown here is derived from an EMBL/GenBank/DDBJ whole genome shotgun (WGS) entry which is preliminary data.</text>
</comment>
<protein>
    <recommendedName>
        <fullName evidence="4">Tyr recombinase domain-containing protein</fullName>
    </recommendedName>
</protein>
<dbReference type="GO" id="GO:0003677">
    <property type="term" value="F:DNA binding"/>
    <property type="evidence" value="ECO:0007669"/>
    <property type="project" value="InterPro"/>
</dbReference>
<dbReference type="InterPro" id="IPR011010">
    <property type="entry name" value="DNA_brk_join_enz"/>
</dbReference>
<dbReference type="InterPro" id="IPR052925">
    <property type="entry name" value="Phage_Integrase-like_Recomb"/>
</dbReference>
<dbReference type="GO" id="GO:0006310">
    <property type="term" value="P:DNA recombination"/>
    <property type="evidence" value="ECO:0007669"/>
    <property type="project" value="UniProtKB-KW"/>
</dbReference>
<dbReference type="GO" id="GO:0015074">
    <property type="term" value="P:DNA integration"/>
    <property type="evidence" value="ECO:0007669"/>
    <property type="project" value="InterPro"/>
</dbReference>
<dbReference type="OrthoDB" id="5149081at2759"/>
<reference evidence="2 3" key="1">
    <citation type="submission" date="2018-05" db="EMBL/GenBank/DDBJ databases">
        <title>Genome sequencing and assembly of the regulated plant pathogen Lachnellula willkommii and related sister species for the development of diagnostic species identification markers.</title>
        <authorList>
            <person name="Giroux E."/>
            <person name="Bilodeau G."/>
        </authorList>
    </citation>
    <scope>NUCLEOTIDE SEQUENCE [LARGE SCALE GENOMIC DNA]</scope>
    <source>
        <strain evidence="2 3">CBS 160.35</strain>
    </source>
</reference>
<accession>A0A8H8S6Z9</accession>
<proteinExistence type="predicted"/>
<evidence type="ECO:0000256" key="1">
    <source>
        <dbReference type="ARBA" id="ARBA00023172"/>
    </source>
</evidence>
<dbReference type="AlphaFoldDB" id="A0A8H8S6Z9"/>
<dbReference type="SUPFAM" id="SSF56349">
    <property type="entry name" value="DNA breaking-rejoining enzymes"/>
    <property type="match status" value="1"/>
</dbReference>
<dbReference type="EMBL" id="QGMI01000055">
    <property type="protein sequence ID" value="TVY48206.1"/>
    <property type="molecule type" value="Genomic_DNA"/>
</dbReference>
<organism evidence="2 3">
    <name type="scientific">Lachnellula occidentalis</name>
    <dbReference type="NCBI Taxonomy" id="215460"/>
    <lineage>
        <taxon>Eukaryota</taxon>
        <taxon>Fungi</taxon>
        <taxon>Dikarya</taxon>
        <taxon>Ascomycota</taxon>
        <taxon>Pezizomycotina</taxon>
        <taxon>Leotiomycetes</taxon>
        <taxon>Helotiales</taxon>
        <taxon>Lachnaceae</taxon>
        <taxon>Lachnellula</taxon>
    </lineage>
</organism>
<gene>
    <name evidence="2" type="ORF">LOCC1_G001875</name>
</gene>
<keyword evidence="3" id="KW-1185">Reference proteome</keyword>
<dbReference type="InterPro" id="IPR013762">
    <property type="entry name" value="Integrase-like_cat_sf"/>
</dbReference>
<dbReference type="Proteomes" id="UP000443090">
    <property type="component" value="Unassembled WGS sequence"/>
</dbReference>
<dbReference type="PANTHER" id="PTHR34605:SF4">
    <property type="entry name" value="DNA ADENINE METHYLTRANSFERASE"/>
    <property type="match status" value="1"/>
</dbReference>
<keyword evidence="1" id="KW-0233">DNA recombination</keyword>